<gene>
    <name evidence="1" type="ORF">LCGC14_0466270</name>
</gene>
<name>A0A0F9SWF8_9ZZZZ</name>
<dbReference type="EMBL" id="LAZR01000486">
    <property type="protein sequence ID" value="KKN66947.1"/>
    <property type="molecule type" value="Genomic_DNA"/>
</dbReference>
<proteinExistence type="predicted"/>
<organism evidence="1">
    <name type="scientific">marine sediment metagenome</name>
    <dbReference type="NCBI Taxonomy" id="412755"/>
    <lineage>
        <taxon>unclassified sequences</taxon>
        <taxon>metagenomes</taxon>
        <taxon>ecological metagenomes</taxon>
    </lineage>
</organism>
<accession>A0A0F9SWF8</accession>
<sequence length="81" mass="9551">MADEEDLAILRKLGVKGDMVWIENYDNESVLVHSDEKSGVFNRCECTKKVLDILEDIFPAFWRGCFRMLSNREYRNYLGEK</sequence>
<comment type="caution">
    <text evidence="1">The sequence shown here is derived from an EMBL/GenBank/DDBJ whole genome shotgun (WGS) entry which is preliminary data.</text>
</comment>
<dbReference type="AlphaFoldDB" id="A0A0F9SWF8"/>
<evidence type="ECO:0000313" key="1">
    <source>
        <dbReference type="EMBL" id="KKN66947.1"/>
    </source>
</evidence>
<protein>
    <submittedName>
        <fullName evidence="1">Uncharacterized protein</fullName>
    </submittedName>
</protein>
<reference evidence="1" key="1">
    <citation type="journal article" date="2015" name="Nature">
        <title>Complex archaea that bridge the gap between prokaryotes and eukaryotes.</title>
        <authorList>
            <person name="Spang A."/>
            <person name="Saw J.H."/>
            <person name="Jorgensen S.L."/>
            <person name="Zaremba-Niedzwiedzka K."/>
            <person name="Martijn J."/>
            <person name="Lind A.E."/>
            <person name="van Eijk R."/>
            <person name="Schleper C."/>
            <person name="Guy L."/>
            <person name="Ettema T.J."/>
        </authorList>
    </citation>
    <scope>NUCLEOTIDE SEQUENCE</scope>
</reference>